<dbReference type="InterPro" id="IPR037359">
    <property type="entry name" value="NST/OST"/>
</dbReference>
<dbReference type="PANTHER" id="PTHR10605">
    <property type="entry name" value="HEPARAN SULFATE SULFOTRANSFERASE"/>
    <property type="match status" value="1"/>
</dbReference>
<dbReference type="AlphaFoldDB" id="A0AB34IHP5"/>
<keyword evidence="6" id="KW-1185">Reference proteome</keyword>
<dbReference type="GO" id="GO:0008146">
    <property type="term" value="F:sulfotransferase activity"/>
    <property type="evidence" value="ECO:0007669"/>
    <property type="project" value="InterPro"/>
</dbReference>
<keyword evidence="1" id="KW-0808">Transferase</keyword>
<dbReference type="SUPFAM" id="SSF52540">
    <property type="entry name" value="P-loop containing nucleoside triphosphate hydrolases"/>
    <property type="match status" value="1"/>
</dbReference>
<feature type="domain" description="Sulfotransferase" evidence="4">
    <location>
        <begin position="133"/>
        <end position="345"/>
    </location>
</feature>
<keyword evidence="2" id="KW-0325">Glycoprotein</keyword>
<organism evidence="5 6">
    <name type="scientific">Prymnesium parvum</name>
    <name type="common">Toxic golden alga</name>
    <dbReference type="NCBI Taxonomy" id="97485"/>
    <lineage>
        <taxon>Eukaryota</taxon>
        <taxon>Haptista</taxon>
        <taxon>Haptophyta</taxon>
        <taxon>Prymnesiophyceae</taxon>
        <taxon>Prymnesiales</taxon>
        <taxon>Prymnesiaceae</taxon>
        <taxon>Prymnesium</taxon>
    </lineage>
</organism>
<dbReference type="Proteomes" id="UP001515480">
    <property type="component" value="Unassembled WGS sequence"/>
</dbReference>
<gene>
    <name evidence="5" type="ORF">AB1Y20_011662</name>
</gene>
<evidence type="ECO:0000256" key="1">
    <source>
        <dbReference type="ARBA" id="ARBA00022679"/>
    </source>
</evidence>
<dbReference type="PANTHER" id="PTHR10605:SF56">
    <property type="entry name" value="BIFUNCTIONAL HEPARAN SULFATE N-DEACETYLASE_N-SULFOTRANSFERASE"/>
    <property type="match status" value="1"/>
</dbReference>
<evidence type="ECO:0000313" key="6">
    <source>
        <dbReference type="Proteomes" id="UP001515480"/>
    </source>
</evidence>
<dbReference type="Pfam" id="PF00685">
    <property type="entry name" value="Sulfotransfer_1"/>
    <property type="match status" value="1"/>
</dbReference>
<proteinExistence type="predicted"/>
<comment type="caution">
    <text evidence="5">The sequence shown here is derived from an EMBL/GenBank/DDBJ whole genome shotgun (WGS) entry which is preliminary data.</text>
</comment>
<dbReference type="InterPro" id="IPR027417">
    <property type="entry name" value="P-loop_NTPase"/>
</dbReference>
<reference evidence="5 6" key="1">
    <citation type="journal article" date="2024" name="Science">
        <title>Giant polyketide synthase enzymes in the biosynthesis of giant marine polyether toxins.</title>
        <authorList>
            <person name="Fallon T.R."/>
            <person name="Shende V.V."/>
            <person name="Wierzbicki I.H."/>
            <person name="Pendleton A.L."/>
            <person name="Watervoot N.F."/>
            <person name="Auber R.P."/>
            <person name="Gonzalez D.J."/>
            <person name="Wisecaver J.H."/>
            <person name="Moore B.S."/>
        </authorList>
    </citation>
    <scope>NUCLEOTIDE SEQUENCE [LARGE SCALE GENOMIC DNA]</scope>
    <source>
        <strain evidence="5 6">12B1</strain>
    </source>
</reference>
<accession>A0AB34IHP5</accession>
<evidence type="ECO:0000313" key="5">
    <source>
        <dbReference type="EMBL" id="KAL1499458.1"/>
    </source>
</evidence>
<dbReference type="InterPro" id="IPR000863">
    <property type="entry name" value="Sulfotransferase_dom"/>
</dbReference>
<sequence>MSALQASVLLVRSVLISSGVVSPAAASAVVSAVDRREMGQALDDAVLHGGMTAPHQKVLGGKVGGRHSHKAAADRSCRCRSPFSRAYRGSCLPSFMVIGSQKAATSKLRWYLSRHPEIEIPKEEAFHSGPKAVTAWDTKADPLLLSNYLAQFNDVCNTTSITGLKMPDYIVMSTLTIEHFHKENPGMRIIVTLREPVARMYSYFSMQLRFGWSPINHMGKNPCMQQQLRAILKEKEARAQRGEIVKLNFTSEEIMVTNLKCVRPCYASNASGVGPEAEEEIWHNEKLPECKNIYFTPLVHSMYALHIRRWLRIFDREAMLLLRFDDLVLHPLEVLQKVAHFLKISNFAANFKYEVGRENFTTIERLLQSGAVTRSSVQMLQAFFAPHDEALHKMFPGEKFY</sequence>
<protein>
    <recommendedName>
        <fullName evidence="4">Sulfotransferase domain-containing protein</fullName>
    </recommendedName>
</protein>
<dbReference type="EMBL" id="JBGBPQ010000025">
    <property type="protein sequence ID" value="KAL1499458.1"/>
    <property type="molecule type" value="Genomic_DNA"/>
</dbReference>
<dbReference type="Gene3D" id="3.40.50.300">
    <property type="entry name" value="P-loop containing nucleotide triphosphate hydrolases"/>
    <property type="match status" value="1"/>
</dbReference>
<evidence type="ECO:0000256" key="3">
    <source>
        <dbReference type="SAM" id="SignalP"/>
    </source>
</evidence>
<evidence type="ECO:0000259" key="4">
    <source>
        <dbReference type="Pfam" id="PF00685"/>
    </source>
</evidence>
<evidence type="ECO:0000256" key="2">
    <source>
        <dbReference type="ARBA" id="ARBA00023180"/>
    </source>
</evidence>
<feature type="chain" id="PRO_5044296181" description="Sulfotransferase domain-containing protein" evidence="3">
    <location>
        <begin position="27"/>
        <end position="401"/>
    </location>
</feature>
<feature type="signal peptide" evidence="3">
    <location>
        <begin position="1"/>
        <end position="26"/>
    </location>
</feature>
<keyword evidence="3" id="KW-0732">Signal</keyword>
<name>A0AB34IHP5_PRYPA</name>